<keyword evidence="3" id="KW-1185">Reference proteome</keyword>
<sequence>MSNSPSTEPKPSYVKLAMRNMVRKGGTSIKHFGLTAIGLLAVLVGLAYLTR</sequence>
<protein>
    <submittedName>
        <fullName evidence="2">DUF3285 domain-containing protein</fullName>
    </submittedName>
</protein>
<dbReference type="InterPro" id="IPR021702">
    <property type="entry name" value="DUF3285"/>
</dbReference>
<evidence type="ECO:0000256" key="1">
    <source>
        <dbReference type="SAM" id="Phobius"/>
    </source>
</evidence>
<dbReference type="RefSeq" id="WP_198128398.1">
    <property type="nucleotide sequence ID" value="NZ_JAECZC010000102.1"/>
</dbReference>
<reference evidence="2 3" key="1">
    <citation type="journal article" date="2021" name="Int. J. Syst. Evol. Microbiol.">
        <title>Amazonocrinis nigriterrae gen. nov., sp. nov., Atlanticothrix silvestris gen. nov., sp. nov. and Dendronalium phyllosphericum gen. nov., sp. nov., nostocacean cyanobacteria from Brazilian environments.</title>
        <authorList>
            <person name="Alvarenga D.O."/>
            <person name="Andreote A.P.D."/>
            <person name="Branco L.H.Z."/>
            <person name="Delbaje E."/>
            <person name="Cruz R.B."/>
            <person name="Varani A.M."/>
            <person name="Fiore M.F."/>
        </authorList>
    </citation>
    <scope>NUCLEOTIDE SEQUENCE [LARGE SCALE GENOMIC DNA]</scope>
    <source>
        <strain evidence="2 3">CENA67</strain>
    </source>
</reference>
<gene>
    <name evidence="2" type="ORF">I8748_31645</name>
</gene>
<keyword evidence="1" id="KW-0812">Transmembrane</keyword>
<accession>A0A8J7HYP7</accession>
<evidence type="ECO:0000313" key="2">
    <source>
        <dbReference type="EMBL" id="MBH8566655.1"/>
    </source>
</evidence>
<keyword evidence="1" id="KW-0472">Membrane</keyword>
<keyword evidence="1" id="KW-1133">Transmembrane helix</keyword>
<dbReference type="Pfam" id="PF11688">
    <property type="entry name" value="DUF3285"/>
    <property type="match status" value="1"/>
</dbReference>
<dbReference type="Proteomes" id="UP000632766">
    <property type="component" value="Unassembled WGS sequence"/>
</dbReference>
<comment type="caution">
    <text evidence="2">The sequence shown here is derived from an EMBL/GenBank/DDBJ whole genome shotgun (WGS) entry which is preliminary data.</text>
</comment>
<dbReference type="AlphaFoldDB" id="A0A8J7HYP7"/>
<feature type="transmembrane region" description="Helical" evidence="1">
    <location>
        <begin position="29"/>
        <end position="49"/>
    </location>
</feature>
<dbReference type="EMBL" id="JAECZC010000102">
    <property type="protein sequence ID" value="MBH8566655.1"/>
    <property type="molecule type" value="Genomic_DNA"/>
</dbReference>
<proteinExistence type="predicted"/>
<name>A0A8J7HYP7_9NOST</name>
<evidence type="ECO:0000313" key="3">
    <source>
        <dbReference type="Proteomes" id="UP000632766"/>
    </source>
</evidence>
<organism evidence="2 3">
    <name type="scientific">Amazonocrinis nigriterrae CENA67</name>
    <dbReference type="NCBI Taxonomy" id="2794033"/>
    <lineage>
        <taxon>Bacteria</taxon>
        <taxon>Bacillati</taxon>
        <taxon>Cyanobacteriota</taxon>
        <taxon>Cyanophyceae</taxon>
        <taxon>Nostocales</taxon>
        <taxon>Nostocaceae</taxon>
        <taxon>Amazonocrinis</taxon>
        <taxon>Amazonocrinis nigriterrae</taxon>
    </lineage>
</organism>